<dbReference type="Proteomes" id="UP001459277">
    <property type="component" value="Unassembled WGS sequence"/>
</dbReference>
<accession>A0AAW2BNU5</accession>
<dbReference type="AlphaFoldDB" id="A0AAW2BNU5"/>
<keyword evidence="2" id="KW-1185">Reference proteome</keyword>
<evidence type="ECO:0000313" key="2">
    <source>
        <dbReference type="Proteomes" id="UP001459277"/>
    </source>
</evidence>
<proteinExistence type="predicted"/>
<reference evidence="1 2" key="1">
    <citation type="submission" date="2024-01" db="EMBL/GenBank/DDBJ databases">
        <title>A telomere-to-telomere, gap-free genome of sweet tea (Lithocarpus litseifolius).</title>
        <authorList>
            <person name="Zhou J."/>
        </authorList>
    </citation>
    <scope>NUCLEOTIDE SEQUENCE [LARGE SCALE GENOMIC DNA]</scope>
    <source>
        <strain evidence="1">Zhou-2022a</strain>
        <tissue evidence="1">Leaf</tissue>
    </source>
</reference>
<comment type="caution">
    <text evidence="1">The sequence shown here is derived from an EMBL/GenBank/DDBJ whole genome shotgun (WGS) entry which is preliminary data.</text>
</comment>
<name>A0AAW2BNU5_9ROSI</name>
<sequence length="86" mass="9151">MASLVLILSELVCPHSQNTKPELLTTTSSSSSSCVGTGTGTGTGAGTAFSARKPFRSETNNNIQSEDMLLVEDLAEQRICFESIWP</sequence>
<dbReference type="EMBL" id="JAZDWU010000011">
    <property type="protein sequence ID" value="KAK9986857.1"/>
    <property type="molecule type" value="Genomic_DNA"/>
</dbReference>
<gene>
    <name evidence="1" type="ORF">SO802_031808</name>
</gene>
<organism evidence="1 2">
    <name type="scientific">Lithocarpus litseifolius</name>
    <dbReference type="NCBI Taxonomy" id="425828"/>
    <lineage>
        <taxon>Eukaryota</taxon>
        <taxon>Viridiplantae</taxon>
        <taxon>Streptophyta</taxon>
        <taxon>Embryophyta</taxon>
        <taxon>Tracheophyta</taxon>
        <taxon>Spermatophyta</taxon>
        <taxon>Magnoliopsida</taxon>
        <taxon>eudicotyledons</taxon>
        <taxon>Gunneridae</taxon>
        <taxon>Pentapetalae</taxon>
        <taxon>rosids</taxon>
        <taxon>fabids</taxon>
        <taxon>Fagales</taxon>
        <taxon>Fagaceae</taxon>
        <taxon>Lithocarpus</taxon>
    </lineage>
</organism>
<evidence type="ECO:0000313" key="1">
    <source>
        <dbReference type="EMBL" id="KAK9986857.1"/>
    </source>
</evidence>
<protein>
    <submittedName>
        <fullName evidence="1">Uncharacterized protein</fullName>
    </submittedName>
</protein>